<keyword evidence="2" id="KW-1185">Reference proteome</keyword>
<evidence type="ECO:0000313" key="2">
    <source>
        <dbReference type="Proteomes" id="UP000578077"/>
    </source>
</evidence>
<proteinExistence type="predicted"/>
<name>A0A841E343_9ACTN</name>
<comment type="caution">
    <text evidence="1">The sequence shown here is derived from an EMBL/GenBank/DDBJ whole genome shotgun (WGS) entry which is preliminary data.</text>
</comment>
<reference evidence="1 2" key="1">
    <citation type="submission" date="2020-08" db="EMBL/GenBank/DDBJ databases">
        <title>Sequencing the genomes of 1000 actinobacteria strains.</title>
        <authorList>
            <person name="Klenk H.-P."/>
        </authorList>
    </citation>
    <scope>NUCLEOTIDE SEQUENCE [LARGE SCALE GENOMIC DNA]</scope>
    <source>
        <strain evidence="1 2">DSM 44593</strain>
    </source>
</reference>
<evidence type="ECO:0000313" key="1">
    <source>
        <dbReference type="EMBL" id="MBB5998237.1"/>
    </source>
</evidence>
<gene>
    <name evidence="1" type="ORF">HNR25_001988</name>
</gene>
<dbReference type="AlphaFoldDB" id="A0A841E343"/>
<dbReference type="EMBL" id="JACHLY010000001">
    <property type="protein sequence ID" value="MBB5998237.1"/>
    <property type="molecule type" value="Genomic_DNA"/>
</dbReference>
<organism evidence="1 2">
    <name type="scientific">Streptomonospora salina</name>
    <dbReference type="NCBI Taxonomy" id="104205"/>
    <lineage>
        <taxon>Bacteria</taxon>
        <taxon>Bacillati</taxon>
        <taxon>Actinomycetota</taxon>
        <taxon>Actinomycetes</taxon>
        <taxon>Streptosporangiales</taxon>
        <taxon>Nocardiopsidaceae</taxon>
        <taxon>Streptomonospora</taxon>
    </lineage>
</organism>
<dbReference type="Proteomes" id="UP000578077">
    <property type="component" value="Unassembled WGS sequence"/>
</dbReference>
<accession>A0A841E343</accession>
<sequence>MTTTLVPYPRLPGTVSLAVENAAIDGVALSRRAISEDDRSVALERTEFGDWRRASFTIRLEAPQLHGDDRWSDVQAVAVLEERATRTRTVTPLSPTGEGVFRGTAELARADHTGRVRLSGQIVATVGGIRGRAIATAAPFWTIDLKTPDPTRKEAVTTCWVDFGADEDSYLYRYREAPWTLDTSGDAPVVYLNSGFEGLRETLHGRDKATRAALAAEIAVESWTALFDAAVDTVPMHGERPEWPSGWPEDVLSRMLPQVFPEMSPEDALAETVARARFAGGSGDLQARVQYAAGRKARLPRRLGDFIRAASRKEGQ</sequence>
<protein>
    <submittedName>
        <fullName evidence="1">Uncharacterized protein</fullName>
    </submittedName>
</protein>
<dbReference type="RefSeq" id="WP_184634347.1">
    <property type="nucleotide sequence ID" value="NZ_BAABKT010000037.1"/>
</dbReference>